<dbReference type="Proteomes" id="UP001147782">
    <property type="component" value="Unassembled WGS sequence"/>
</dbReference>
<dbReference type="SUPFAM" id="SSF57667">
    <property type="entry name" value="beta-beta-alpha zinc fingers"/>
    <property type="match status" value="1"/>
</dbReference>
<reference evidence="3" key="1">
    <citation type="submission" date="2022-11" db="EMBL/GenBank/DDBJ databases">
        <authorList>
            <person name="Petersen C."/>
        </authorList>
    </citation>
    <scope>NUCLEOTIDE SEQUENCE</scope>
    <source>
        <strain evidence="3">IBT 29864</strain>
    </source>
</reference>
<dbReference type="EMBL" id="JAPZBS010000005">
    <property type="protein sequence ID" value="KAJ5369784.1"/>
    <property type="molecule type" value="Genomic_DNA"/>
</dbReference>
<feature type="compositionally biased region" description="Polar residues" evidence="1">
    <location>
        <begin position="10"/>
        <end position="34"/>
    </location>
</feature>
<evidence type="ECO:0000259" key="2">
    <source>
        <dbReference type="PROSITE" id="PS00028"/>
    </source>
</evidence>
<keyword evidence="4" id="KW-1185">Reference proteome</keyword>
<accession>A0A9W9S378</accession>
<evidence type="ECO:0000313" key="3">
    <source>
        <dbReference type="EMBL" id="KAJ5369784.1"/>
    </source>
</evidence>
<name>A0A9W9S378_9EURO</name>
<dbReference type="InterPro" id="IPR036236">
    <property type="entry name" value="Znf_C2H2_sf"/>
</dbReference>
<organism evidence="3 4">
    <name type="scientific">Penicillium cataractarum</name>
    <dbReference type="NCBI Taxonomy" id="2100454"/>
    <lineage>
        <taxon>Eukaryota</taxon>
        <taxon>Fungi</taxon>
        <taxon>Dikarya</taxon>
        <taxon>Ascomycota</taxon>
        <taxon>Pezizomycotina</taxon>
        <taxon>Eurotiomycetes</taxon>
        <taxon>Eurotiomycetidae</taxon>
        <taxon>Eurotiales</taxon>
        <taxon>Aspergillaceae</taxon>
        <taxon>Penicillium</taxon>
    </lineage>
</organism>
<proteinExistence type="predicted"/>
<feature type="domain" description="C2H2-type" evidence="2">
    <location>
        <begin position="120"/>
        <end position="142"/>
    </location>
</feature>
<gene>
    <name evidence="3" type="ORF">N7496_005876</name>
</gene>
<dbReference type="InterPro" id="IPR013087">
    <property type="entry name" value="Znf_C2H2_type"/>
</dbReference>
<comment type="caution">
    <text evidence="3">The sequence shown here is derived from an EMBL/GenBank/DDBJ whole genome shotgun (WGS) entry which is preliminary data.</text>
</comment>
<dbReference type="SMART" id="SM00355">
    <property type="entry name" value="ZnF_C2H2"/>
    <property type="match status" value="3"/>
</dbReference>
<dbReference type="RefSeq" id="XP_056554218.1">
    <property type="nucleotide sequence ID" value="XM_056698805.1"/>
</dbReference>
<dbReference type="AlphaFoldDB" id="A0A9W9S378"/>
<feature type="region of interest" description="Disordered" evidence="1">
    <location>
        <begin position="1"/>
        <end position="34"/>
    </location>
</feature>
<sequence>MPEFELDTCDTLTPRQHSSTNMEDSDAQALTSKGKTGDMTIHIQDASQRMQGLCDHDGETPCEDYVLDYLTRQAEEQHTTKEDCQNRNFACSFCAAVFKTKFGAAEHVLSTHHREPKHKCETCHMGFSSQAKADPHMDMLGHWRPKFGFKTCGRIFSTQALVDQHIVDRHQKEEASSQPASR</sequence>
<dbReference type="PROSITE" id="PS00028">
    <property type="entry name" value="ZINC_FINGER_C2H2_1"/>
    <property type="match status" value="2"/>
</dbReference>
<protein>
    <recommendedName>
        <fullName evidence="2">C2H2-type domain-containing protein</fullName>
    </recommendedName>
</protein>
<dbReference type="OrthoDB" id="6077919at2759"/>
<evidence type="ECO:0000256" key="1">
    <source>
        <dbReference type="SAM" id="MobiDB-lite"/>
    </source>
</evidence>
<reference evidence="3" key="2">
    <citation type="journal article" date="2023" name="IMA Fungus">
        <title>Comparative genomic study of the Penicillium genus elucidates a diverse pangenome and 15 lateral gene transfer events.</title>
        <authorList>
            <person name="Petersen C."/>
            <person name="Sorensen T."/>
            <person name="Nielsen M.R."/>
            <person name="Sondergaard T.E."/>
            <person name="Sorensen J.L."/>
            <person name="Fitzpatrick D.A."/>
            <person name="Frisvad J.C."/>
            <person name="Nielsen K.L."/>
        </authorList>
    </citation>
    <scope>NUCLEOTIDE SEQUENCE</scope>
    <source>
        <strain evidence="3">IBT 29864</strain>
    </source>
</reference>
<dbReference type="GeneID" id="81437984"/>
<evidence type="ECO:0000313" key="4">
    <source>
        <dbReference type="Proteomes" id="UP001147782"/>
    </source>
</evidence>
<dbReference type="Gene3D" id="3.30.160.60">
    <property type="entry name" value="Classic Zinc Finger"/>
    <property type="match status" value="1"/>
</dbReference>
<feature type="domain" description="C2H2-type" evidence="2">
    <location>
        <begin position="91"/>
        <end position="113"/>
    </location>
</feature>